<dbReference type="PANTHER" id="PTHR30203:SF30">
    <property type="entry name" value="OUTER MEMBRANE PROTEIN-RELATED"/>
    <property type="match status" value="1"/>
</dbReference>
<dbReference type="RefSeq" id="WP_186831133.1">
    <property type="nucleotide sequence ID" value="NZ_BKAU01000004.1"/>
</dbReference>
<protein>
    <submittedName>
        <fullName evidence="3">RND transporter</fullName>
    </submittedName>
</protein>
<sequence length="468" mass="50844">MNKISRGLFVLTIAGISACSLPKPLTLPETVALPVTQKDTLSLSGFSQIFRDPHLRSLIDTALVRNNDLLAAAQRIQAAQANLLMARSAWQPSVDLAVSAGVEKYGDYTMNGVGNFDTNLSPNINKDQRIPDKVPDYFVGLRSSWEIDLWGKLKSRKKAAYARFLASREGQRLLKTQVVAGISSMYYELVALDQELAIIRRNITLQESAVATVNIQKAGGRATELAVQQFTAQLLSTQALAFQVKQEITMLENQLNASLGRLPTPITRSVTTVLLDAVNGGIPASLLLQRPDVRQAELELLAGKADIEAARASFLPSLTLTPYAGFNAFKAGLLFQTPASLAWGLAGGLTAPVFNKRQLKAQFNISTAGTMTAFYNWQQSIINGYQEIATALSKVENQQQAYQLKNKEVTVLQGAVATANTLFSTGYASYLEVITAQKSVLEAELALITSRREVYRGLVSLYRALGGG</sequence>
<comment type="similarity">
    <text evidence="1 2">Belongs to the outer membrane factor (OMF) (TC 1.B.17) family.</text>
</comment>
<dbReference type="Proteomes" id="UP000321436">
    <property type="component" value="Unassembled WGS sequence"/>
</dbReference>
<keyword evidence="2" id="KW-0812">Transmembrane</keyword>
<comment type="caution">
    <text evidence="3">The sequence shown here is derived from an EMBL/GenBank/DDBJ whole genome shotgun (WGS) entry which is preliminary data.</text>
</comment>
<keyword evidence="2" id="KW-0449">Lipoprotein</keyword>
<dbReference type="Pfam" id="PF02321">
    <property type="entry name" value="OEP"/>
    <property type="match status" value="2"/>
</dbReference>
<comment type="subcellular location">
    <subcellularLocation>
        <location evidence="2">Cell membrane</location>
        <topology evidence="2">Lipid-anchor</topology>
    </subcellularLocation>
</comment>
<dbReference type="AlphaFoldDB" id="A0A512RNU2"/>
<dbReference type="PANTHER" id="PTHR30203">
    <property type="entry name" value="OUTER MEMBRANE CATION EFFLUX PROTEIN"/>
    <property type="match status" value="1"/>
</dbReference>
<evidence type="ECO:0000256" key="2">
    <source>
        <dbReference type="RuleBase" id="RU362097"/>
    </source>
</evidence>
<evidence type="ECO:0000313" key="3">
    <source>
        <dbReference type="EMBL" id="GEP97365.1"/>
    </source>
</evidence>
<reference evidence="3 4" key="1">
    <citation type="submission" date="2019-07" db="EMBL/GenBank/DDBJ databases">
        <title>Whole genome shotgun sequence of Chitinophaga cymbidii NBRC 109752.</title>
        <authorList>
            <person name="Hosoyama A."/>
            <person name="Uohara A."/>
            <person name="Ohji S."/>
            <person name="Ichikawa N."/>
        </authorList>
    </citation>
    <scope>NUCLEOTIDE SEQUENCE [LARGE SCALE GENOMIC DNA]</scope>
    <source>
        <strain evidence="3 4">NBRC 109752</strain>
    </source>
</reference>
<organism evidence="3 4">
    <name type="scientific">Chitinophaga cymbidii</name>
    <dbReference type="NCBI Taxonomy" id="1096750"/>
    <lineage>
        <taxon>Bacteria</taxon>
        <taxon>Pseudomonadati</taxon>
        <taxon>Bacteroidota</taxon>
        <taxon>Chitinophagia</taxon>
        <taxon>Chitinophagales</taxon>
        <taxon>Chitinophagaceae</taxon>
        <taxon>Chitinophaga</taxon>
    </lineage>
</organism>
<dbReference type="InterPro" id="IPR010131">
    <property type="entry name" value="MdtP/NodT-like"/>
</dbReference>
<dbReference type="PROSITE" id="PS51257">
    <property type="entry name" value="PROKAR_LIPOPROTEIN"/>
    <property type="match status" value="1"/>
</dbReference>
<keyword evidence="2" id="KW-0564">Palmitate</keyword>
<dbReference type="InterPro" id="IPR003423">
    <property type="entry name" value="OMP_efflux"/>
</dbReference>
<keyword evidence="2" id="KW-0472">Membrane</keyword>
<name>A0A512RNU2_9BACT</name>
<dbReference type="GO" id="GO:0015562">
    <property type="term" value="F:efflux transmembrane transporter activity"/>
    <property type="evidence" value="ECO:0007669"/>
    <property type="project" value="InterPro"/>
</dbReference>
<gene>
    <name evidence="3" type="ORF">CCY01nite_36250</name>
</gene>
<keyword evidence="4" id="KW-1185">Reference proteome</keyword>
<dbReference type="Gene3D" id="1.20.1600.10">
    <property type="entry name" value="Outer membrane efflux proteins (OEP)"/>
    <property type="match status" value="1"/>
</dbReference>
<keyword evidence="2" id="KW-1134">Transmembrane beta strand</keyword>
<dbReference type="Gene3D" id="2.20.200.10">
    <property type="entry name" value="Outer membrane efflux proteins (OEP)"/>
    <property type="match status" value="1"/>
</dbReference>
<dbReference type="EMBL" id="BKAU01000004">
    <property type="protein sequence ID" value="GEP97365.1"/>
    <property type="molecule type" value="Genomic_DNA"/>
</dbReference>
<dbReference type="GO" id="GO:0005886">
    <property type="term" value="C:plasma membrane"/>
    <property type="evidence" value="ECO:0007669"/>
    <property type="project" value="UniProtKB-SubCell"/>
</dbReference>
<proteinExistence type="inferred from homology"/>
<dbReference type="NCBIfam" id="TIGR01845">
    <property type="entry name" value="outer_NodT"/>
    <property type="match status" value="1"/>
</dbReference>
<evidence type="ECO:0000256" key="1">
    <source>
        <dbReference type="ARBA" id="ARBA00007613"/>
    </source>
</evidence>
<accession>A0A512RNU2</accession>
<evidence type="ECO:0000313" key="4">
    <source>
        <dbReference type="Proteomes" id="UP000321436"/>
    </source>
</evidence>
<dbReference type="SUPFAM" id="SSF56954">
    <property type="entry name" value="Outer membrane efflux proteins (OEP)"/>
    <property type="match status" value="1"/>
</dbReference>